<dbReference type="GeneID" id="395256"/>
<evidence type="ECO:0000313" key="3">
    <source>
        <dbReference type="Ensembl" id="ENSGALP00010003540.1"/>
    </source>
</evidence>
<feature type="region of interest" description="Disordered" evidence="1">
    <location>
        <begin position="558"/>
        <end position="586"/>
    </location>
</feature>
<dbReference type="RefSeq" id="XP_015131596.2">
    <property type="nucleotide sequence ID" value="XM_015276110.3"/>
</dbReference>
<evidence type="ECO:0000313" key="4">
    <source>
        <dbReference type="Proteomes" id="UP000000539"/>
    </source>
</evidence>
<reference evidence="3" key="1">
    <citation type="submission" date="2020-11" db="EMBL/GenBank/DDBJ databases">
        <title>Gallus gallus (Chicken) genome, bGalGal1, GRCg7b, maternal haplotype autosomes + Z &amp; W.</title>
        <authorList>
            <person name="Warren W."/>
            <person name="Formenti G."/>
            <person name="Fedrigo O."/>
            <person name="Haase B."/>
            <person name="Mountcastle J."/>
            <person name="Balacco J."/>
            <person name="Tracey A."/>
            <person name="Schneider V."/>
            <person name="Okimoto R."/>
            <person name="Cheng H."/>
            <person name="Hawken R."/>
            <person name="Howe K."/>
            <person name="Jarvis E.D."/>
        </authorList>
    </citation>
    <scope>NUCLEOTIDE SEQUENCE [LARGE SCALE GENOMIC DNA]</scope>
    <source>
        <strain evidence="3">Broiler</strain>
    </source>
</reference>
<protein>
    <submittedName>
        <fullName evidence="3">Matrix extracellular phosphoglycoprotein</fullName>
    </submittedName>
</protein>
<dbReference type="Proteomes" id="UP000000539">
    <property type="component" value="Chromosome 4"/>
</dbReference>
<dbReference type="GlyGen" id="A0A8V0XA58">
    <property type="glycosylation" value="3 sites"/>
</dbReference>
<evidence type="ECO:0000256" key="1">
    <source>
        <dbReference type="SAM" id="MobiDB-lite"/>
    </source>
</evidence>
<feature type="region of interest" description="Disordered" evidence="1">
    <location>
        <begin position="701"/>
        <end position="752"/>
    </location>
</feature>
<reference evidence="3" key="3">
    <citation type="submission" date="2025-09" db="UniProtKB">
        <authorList>
            <consortium name="Ensembl"/>
        </authorList>
    </citation>
    <scope>IDENTIFICATION</scope>
    <source>
        <strain evidence="3">broiler</strain>
    </source>
</reference>
<sequence>MLCPQEPARMRATLFCLCLCLLGTVLPTPVSLPARARGNCPGQHQILLKGCNTKHGFYIFQYIYSHLMQKNQTQVKKEEGDHQGTIHGHWLGKVDGEAPGQGAGSSHVPEDKDSPKTHSHITPASKGEGRALRPGIGDSNSVYPTSTSVEGSGDMGSILLGEIINGEDGLPQSTHPGGPHGDGDGGNGVLVDGAVTAGRERASGSEGAGSEGGSHAPVPDQGQAGTMGTGDSAITSVTDSAITSVTKKEDVHVDTEGIDEFAYIPDVDAVTITRGQDGETHISPEDEVKIFIGRANIQVGENDSSVGSAGATSEANVIPTVVTVRPQGHPEESATMATLHHGDSVTSRPVGHPSVGNSGDGATEIHSGQELEAPSPWESTGGDATVTMAVGVQSGKGRSGQRALGKHSLPATMTTRGGRGTASSGLTTGDCSTAASTPSRKGSHVVSAGQGESGEVGTAGPERQRARVQQEVAPARGVVGGMVVPEGHRARVQQEVAPARGVVGGMVVPEGHRARTQPEVASAPSTVGKAAPERHRNRAQQEVAPVPSMVVETVAPERHRARVRPESARLGQAARPEVAPAPSTGGRIVAPGGHRARVWPGAAPAPGVVGVARPALSKAYNGDKRVAIGKSTDVPRDPWVWGSAHPQAQHTRGSTVAGGFAHLHRGQRLGGLTEMEHSRQVEQVRHADRLRLHERAVYGLSGVGGPLQPPAVHTDPWSADSSQSSEGRWGSHSDSREEDGEVRGYPYGRQSL</sequence>
<reference evidence="3" key="2">
    <citation type="submission" date="2025-08" db="UniProtKB">
        <authorList>
            <consortium name="Ensembl"/>
        </authorList>
    </citation>
    <scope>IDENTIFICATION</scope>
    <source>
        <strain evidence="3">broiler</strain>
    </source>
</reference>
<feature type="region of interest" description="Disordered" evidence="1">
    <location>
        <begin position="74"/>
        <end position="234"/>
    </location>
</feature>
<feature type="compositionally biased region" description="Gly residues" evidence="1">
    <location>
        <begin position="178"/>
        <end position="188"/>
    </location>
</feature>
<feature type="compositionally biased region" description="Basic and acidic residues" evidence="1">
    <location>
        <begin position="558"/>
        <end position="567"/>
    </location>
</feature>
<dbReference type="PANTHER" id="PTHR16510">
    <property type="entry name" value="EXTRACELLULAR MATRIX PHOSPHOGLYCOPROTEIN WITH ASARM MOTIF"/>
    <property type="match status" value="1"/>
</dbReference>
<feature type="region of interest" description="Disordered" evidence="1">
    <location>
        <begin position="514"/>
        <end position="543"/>
    </location>
</feature>
<dbReference type="OrthoDB" id="9041543at2759"/>
<dbReference type="InterPro" id="IPR009837">
    <property type="entry name" value="MEPE"/>
</dbReference>
<feature type="compositionally biased region" description="Polar residues" evidence="1">
    <location>
        <begin position="138"/>
        <end position="150"/>
    </location>
</feature>
<dbReference type="PANTHER" id="PTHR16510:SF4">
    <property type="entry name" value="MATRIX EXTRACELLULAR PHOSPHOGLYCOPROTEIN"/>
    <property type="match status" value="1"/>
</dbReference>
<feature type="signal peptide" evidence="2">
    <location>
        <begin position="1"/>
        <end position="27"/>
    </location>
</feature>
<evidence type="ECO:0000256" key="2">
    <source>
        <dbReference type="SAM" id="SignalP"/>
    </source>
</evidence>
<feature type="region of interest" description="Disordered" evidence="1">
    <location>
        <begin position="629"/>
        <end position="658"/>
    </location>
</feature>
<name>A0A8V0XA58_CHICK</name>
<dbReference type="CTD" id="56955"/>
<organism evidence="3 4">
    <name type="scientific">Gallus gallus</name>
    <name type="common">Chicken</name>
    <dbReference type="NCBI Taxonomy" id="9031"/>
    <lineage>
        <taxon>Eukaryota</taxon>
        <taxon>Metazoa</taxon>
        <taxon>Chordata</taxon>
        <taxon>Craniata</taxon>
        <taxon>Vertebrata</taxon>
        <taxon>Euteleostomi</taxon>
        <taxon>Archelosauria</taxon>
        <taxon>Archosauria</taxon>
        <taxon>Dinosauria</taxon>
        <taxon>Saurischia</taxon>
        <taxon>Theropoda</taxon>
        <taxon>Coelurosauria</taxon>
        <taxon>Aves</taxon>
        <taxon>Neognathae</taxon>
        <taxon>Galloanserae</taxon>
        <taxon>Galliformes</taxon>
        <taxon>Phasianidae</taxon>
        <taxon>Phasianinae</taxon>
        <taxon>Gallus</taxon>
    </lineage>
</organism>
<feature type="region of interest" description="Disordered" evidence="1">
    <location>
        <begin position="394"/>
        <end position="463"/>
    </location>
</feature>
<feature type="compositionally biased region" description="Basic and acidic residues" evidence="1">
    <location>
        <begin position="75"/>
        <end position="84"/>
    </location>
</feature>
<feature type="compositionally biased region" description="Low complexity" evidence="1">
    <location>
        <begin position="411"/>
        <end position="429"/>
    </location>
</feature>
<dbReference type="GeneTree" id="ENSGT00390000010702"/>
<dbReference type="AlphaFoldDB" id="A0A8V0XA58"/>
<dbReference type="GO" id="GO:0031214">
    <property type="term" value="P:biomineral tissue development"/>
    <property type="evidence" value="ECO:0000318"/>
    <property type="project" value="GO_Central"/>
</dbReference>
<dbReference type="OMA" id="DEYAYIP"/>
<proteinExistence type="predicted"/>
<feature type="chain" id="PRO_5036456057" evidence="2">
    <location>
        <begin position="28"/>
        <end position="752"/>
    </location>
</feature>
<dbReference type="Ensembl" id="ENSGALT00010005702.1">
    <property type="protein sequence ID" value="ENSGALP00010003540.1"/>
    <property type="gene ID" value="ENSGALG00010002469.1"/>
</dbReference>
<accession>A0A8V0XA58</accession>
<keyword evidence="4" id="KW-1185">Reference proteome</keyword>
<dbReference type="GO" id="GO:0031012">
    <property type="term" value="C:extracellular matrix"/>
    <property type="evidence" value="ECO:0000318"/>
    <property type="project" value="GO_Central"/>
</dbReference>
<feature type="region of interest" description="Disordered" evidence="1">
    <location>
        <begin position="342"/>
        <end position="365"/>
    </location>
</feature>
<dbReference type="GO" id="GO:1990430">
    <property type="term" value="F:extracellular matrix protein binding"/>
    <property type="evidence" value="ECO:0000318"/>
    <property type="project" value="GO_Central"/>
</dbReference>
<keyword evidence="2" id="KW-0732">Signal</keyword>
<gene>
    <name evidence="3" type="primary">MEPE</name>
</gene>
<feature type="compositionally biased region" description="Polar residues" evidence="1">
    <location>
        <begin position="430"/>
        <end position="440"/>
    </location>
</feature>